<keyword evidence="3 8" id="KW-0378">Hydrolase</keyword>
<dbReference type="EC" id="3.2.1.14" evidence="2"/>
<organism evidence="11 12">
    <name type="scientific">Pseudocercospora fijiensis (strain CIRAD86)</name>
    <name type="common">Black leaf streak disease fungus</name>
    <name type="synonym">Mycosphaerella fijiensis</name>
    <dbReference type="NCBI Taxonomy" id="383855"/>
    <lineage>
        <taxon>Eukaryota</taxon>
        <taxon>Fungi</taxon>
        <taxon>Dikarya</taxon>
        <taxon>Ascomycota</taxon>
        <taxon>Pezizomycotina</taxon>
        <taxon>Dothideomycetes</taxon>
        <taxon>Dothideomycetidae</taxon>
        <taxon>Mycosphaerellales</taxon>
        <taxon>Mycosphaerellaceae</taxon>
        <taxon>Pseudocercospora</taxon>
    </lineage>
</organism>
<evidence type="ECO:0000256" key="3">
    <source>
        <dbReference type="ARBA" id="ARBA00022801"/>
    </source>
</evidence>
<proteinExistence type="inferred from homology"/>
<evidence type="ECO:0000256" key="5">
    <source>
        <dbReference type="ARBA" id="ARBA00023277"/>
    </source>
</evidence>
<evidence type="ECO:0000256" key="1">
    <source>
        <dbReference type="ARBA" id="ARBA00000822"/>
    </source>
</evidence>
<evidence type="ECO:0000256" key="6">
    <source>
        <dbReference type="ARBA" id="ARBA00023295"/>
    </source>
</evidence>
<dbReference type="eggNOG" id="KOG4701">
    <property type="taxonomic scope" value="Eukaryota"/>
</dbReference>
<evidence type="ECO:0000256" key="9">
    <source>
        <dbReference type="RuleBase" id="RU004453"/>
    </source>
</evidence>
<gene>
    <name evidence="11" type="ORF">MYCFIDRAFT_212491</name>
</gene>
<dbReference type="SUPFAM" id="SSF51445">
    <property type="entry name" value="(Trans)glycosidases"/>
    <property type="match status" value="1"/>
</dbReference>
<dbReference type="PANTHER" id="PTHR45708">
    <property type="entry name" value="ENDOCHITINASE"/>
    <property type="match status" value="1"/>
</dbReference>
<dbReference type="InterPro" id="IPR001579">
    <property type="entry name" value="Glyco_hydro_18_chit_AS"/>
</dbReference>
<keyword evidence="5" id="KW-0119">Carbohydrate metabolism</keyword>
<evidence type="ECO:0000256" key="2">
    <source>
        <dbReference type="ARBA" id="ARBA00012729"/>
    </source>
</evidence>
<dbReference type="InterPro" id="IPR017853">
    <property type="entry name" value="GH"/>
</dbReference>
<comment type="similarity">
    <text evidence="9">Belongs to the glycosyl hydrolase 18 family.</text>
</comment>
<dbReference type="InterPro" id="IPR001223">
    <property type="entry name" value="Glyco_hydro18_cat"/>
</dbReference>
<dbReference type="EMBL" id="KB446563">
    <property type="protein sequence ID" value="EME78918.1"/>
    <property type="molecule type" value="Genomic_DNA"/>
</dbReference>
<dbReference type="GO" id="GO:0005576">
    <property type="term" value="C:extracellular region"/>
    <property type="evidence" value="ECO:0007669"/>
    <property type="project" value="TreeGrafter"/>
</dbReference>
<dbReference type="KEGG" id="pfj:MYCFIDRAFT_212491"/>
<dbReference type="VEuPathDB" id="FungiDB:MYCFIDRAFT_212491"/>
<feature type="domain" description="GH18" evidence="10">
    <location>
        <begin position="1"/>
        <end position="228"/>
    </location>
</feature>
<evidence type="ECO:0000313" key="12">
    <source>
        <dbReference type="Proteomes" id="UP000016932"/>
    </source>
</evidence>
<reference evidence="11 12" key="1">
    <citation type="journal article" date="2012" name="PLoS Pathog.">
        <title>Diverse lifestyles and strategies of plant pathogenesis encoded in the genomes of eighteen Dothideomycetes fungi.</title>
        <authorList>
            <person name="Ohm R.A."/>
            <person name="Feau N."/>
            <person name="Henrissat B."/>
            <person name="Schoch C.L."/>
            <person name="Horwitz B.A."/>
            <person name="Barry K.W."/>
            <person name="Condon B.J."/>
            <person name="Copeland A.C."/>
            <person name="Dhillon B."/>
            <person name="Glaser F."/>
            <person name="Hesse C.N."/>
            <person name="Kosti I."/>
            <person name="LaButti K."/>
            <person name="Lindquist E.A."/>
            <person name="Lucas S."/>
            <person name="Salamov A.A."/>
            <person name="Bradshaw R.E."/>
            <person name="Ciuffetti L."/>
            <person name="Hamelin R.C."/>
            <person name="Kema G.H.J."/>
            <person name="Lawrence C."/>
            <person name="Scott J.A."/>
            <person name="Spatafora J.W."/>
            <person name="Turgeon B.G."/>
            <person name="de Wit P.J.G.M."/>
            <person name="Zhong S."/>
            <person name="Goodwin S.B."/>
            <person name="Grigoriev I.V."/>
        </authorList>
    </citation>
    <scope>NUCLEOTIDE SEQUENCE [LARGE SCALE GENOMIC DNA]</scope>
    <source>
        <strain evidence="11 12">CIRAD86</strain>
    </source>
</reference>
<evidence type="ECO:0000313" key="11">
    <source>
        <dbReference type="EMBL" id="EME78918.1"/>
    </source>
</evidence>
<evidence type="ECO:0000259" key="10">
    <source>
        <dbReference type="PROSITE" id="PS51910"/>
    </source>
</evidence>
<keyword evidence="7" id="KW-0624">Polysaccharide degradation</keyword>
<keyword evidence="12" id="KW-1185">Reference proteome</keyword>
<evidence type="ECO:0000256" key="8">
    <source>
        <dbReference type="RuleBase" id="RU000489"/>
    </source>
</evidence>
<dbReference type="OrthoDB" id="6020543at2759"/>
<dbReference type="RefSeq" id="XP_007931163.1">
    <property type="nucleotide sequence ID" value="XM_007932972.1"/>
</dbReference>
<evidence type="ECO:0000256" key="7">
    <source>
        <dbReference type="ARBA" id="ARBA00023326"/>
    </source>
</evidence>
<keyword evidence="4" id="KW-0146">Chitin degradation</keyword>
<comment type="catalytic activity">
    <reaction evidence="1">
        <text>Random endo-hydrolysis of N-acetyl-beta-D-glucosaminide (1-&gt;4)-beta-linkages in chitin and chitodextrins.</text>
        <dbReference type="EC" id="3.2.1.14"/>
    </reaction>
</comment>
<name>M3AP70_PSEFD</name>
<evidence type="ECO:0000256" key="4">
    <source>
        <dbReference type="ARBA" id="ARBA00023024"/>
    </source>
</evidence>
<dbReference type="GO" id="GO:0006032">
    <property type="term" value="P:chitin catabolic process"/>
    <property type="evidence" value="ECO:0007669"/>
    <property type="project" value="UniProtKB-KW"/>
</dbReference>
<dbReference type="InterPro" id="IPR050542">
    <property type="entry name" value="Glycosyl_Hydrlase18_Chitinase"/>
</dbReference>
<dbReference type="GO" id="GO:0000272">
    <property type="term" value="P:polysaccharide catabolic process"/>
    <property type="evidence" value="ECO:0007669"/>
    <property type="project" value="UniProtKB-KW"/>
</dbReference>
<dbReference type="GO" id="GO:0008843">
    <property type="term" value="F:endochitinase activity"/>
    <property type="evidence" value="ECO:0007669"/>
    <property type="project" value="UniProtKB-EC"/>
</dbReference>
<dbReference type="STRING" id="383855.M3AP70"/>
<accession>M3AP70</accession>
<dbReference type="PROSITE" id="PS01095">
    <property type="entry name" value="GH18_1"/>
    <property type="match status" value="1"/>
</dbReference>
<dbReference type="AlphaFoldDB" id="M3AP70"/>
<sequence length="239" mass="25985">MITECQRIGKPILLSMGGPSSTSNFTSATQATEFASTLWSLFGADLTNTTTLPIRPFGPDVILDGFDIDSENEMPDHYATFASALREKFSENPTPSTKQFYLSGSPHCPLPDKSLPLDAMLQFDWVWPRFYNAMQCNLNSEAFLDSLSAWSKQLGTNGPRLFPGIAVSNLSASGNVPGSELEGYIAKINLTDVGNFGGLMLWDGSFALARDEEGEDFLGYAKRALVNLVSGWSEGLGIF</sequence>
<dbReference type="Gene3D" id="3.20.20.80">
    <property type="entry name" value="Glycosidases"/>
    <property type="match status" value="1"/>
</dbReference>
<protein>
    <recommendedName>
        <fullName evidence="2">chitinase</fullName>
        <ecNumber evidence="2">3.2.1.14</ecNumber>
    </recommendedName>
</protein>
<dbReference type="PANTHER" id="PTHR45708:SF49">
    <property type="entry name" value="ENDOCHITINASE"/>
    <property type="match status" value="1"/>
</dbReference>
<dbReference type="Pfam" id="PF00704">
    <property type="entry name" value="Glyco_hydro_18"/>
    <property type="match status" value="1"/>
</dbReference>
<dbReference type="Proteomes" id="UP000016932">
    <property type="component" value="Unassembled WGS sequence"/>
</dbReference>
<dbReference type="PROSITE" id="PS51910">
    <property type="entry name" value="GH18_2"/>
    <property type="match status" value="1"/>
</dbReference>
<keyword evidence="6 8" id="KW-0326">Glycosidase</keyword>
<dbReference type="GeneID" id="19337733"/>
<dbReference type="HOGENOM" id="CLU_007818_2_1_1"/>